<name>A0A518K6K7_9BACT</name>
<dbReference type="PANTHER" id="PTHR34136:SF1">
    <property type="entry name" value="UDP-N-ACETYL-D-MANNOSAMINURONIC ACID TRANSFERASE"/>
    <property type="match status" value="1"/>
</dbReference>
<evidence type="ECO:0000313" key="4">
    <source>
        <dbReference type="Proteomes" id="UP000316426"/>
    </source>
</evidence>
<dbReference type="Proteomes" id="UP000316426">
    <property type="component" value="Chromosome"/>
</dbReference>
<accession>A0A518K6K7</accession>
<dbReference type="EC" id="2.4.1.187" evidence="3"/>
<protein>
    <submittedName>
        <fullName evidence="3">N-acetylmannosaminyltransferase</fullName>
        <ecNumber evidence="3">2.4.1.187</ecNumber>
    </submittedName>
</protein>
<evidence type="ECO:0000256" key="2">
    <source>
        <dbReference type="ARBA" id="ARBA00022679"/>
    </source>
</evidence>
<dbReference type="CDD" id="cd06533">
    <property type="entry name" value="Glyco_transf_WecG_TagA"/>
    <property type="match status" value="1"/>
</dbReference>
<dbReference type="Pfam" id="PF03808">
    <property type="entry name" value="Glyco_tran_WecG"/>
    <property type="match status" value="1"/>
</dbReference>
<keyword evidence="2 3" id="KW-0808">Transferase</keyword>
<evidence type="ECO:0000313" key="3">
    <source>
        <dbReference type="EMBL" id="QDV73426.1"/>
    </source>
</evidence>
<dbReference type="InterPro" id="IPR004629">
    <property type="entry name" value="WecG_TagA_CpsF"/>
</dbReference>
<dbReference type="EMBL" id="CP036349">
    <property type="protein sequence ID" value="QDV73426.1"/>
    <property type="molecule type" value="Genomic_DNA"/>
</dbReference>
<sequence>MISEATSDDGAKDRVKLFGMTIDRLNLYQATQRVLDWALDDSFDGPCRYIVTPNLDHAVMYQHDAALRDAYRDAAMVVADGAPLVAVSGLFGKKLPERVAGSDLAPGLIAAADAASHEGERRVRVFLLGAGPGVADRAAFRIGQQWPGVDPVGTYCPPLGFEKDNAECERILALIAEAKPDVLLVGLGAPKQELWVSRFHQRIEAKVALCVGATIDFLAGEKRRSPRWMQRCGLEWAHRLASEPRRLAGRYARDAWEFPRLVWGEYRRSYSVGRSGS</sequence>
<gene>
    <name evidence="3" type="primary">tagA_2</name>
    <name evidence="3" type="ORF">Spa11_16220</name>
</gene>
<evidence type="ECO:0000256" key="1">
    <source>
        <dbReference type="ARBA" id="ARBA00022676"/>
    </source>
</evidence>
<dbReference type="GO" id="GO:0047244">
    <property type="term" value="F:N-acetylglucosaminyldiphosphoundecaprenol N-acetyl-beta-D-mannosaminyltransferase activity"/>
    <property type="evidence" value="ECO:0007669"/>
    <property type="project" value="UniProtKB-EC"/>
</dbReference>
<dbReference type="PANTHER" id="PTHR34136">
    <property type="match status" value="1"/>
</dbReference>
<dbReference type="RefSeq" id="WP_145110414.1">
    <property type="nucleotide sequence ID" value="NZ_CP036349.1"/>
</dbReference>
<organism evidence="3 4">
    <name type="scientific">Botrimarina mediterranea</name>
    <dbReference type="NCBI Taxonomy" id="2528022"/>
    <lineage>
        <taxon>Bacteria</taxon>
        <taxon>Pseudomonadati</taxon>
        <taxon>Planctomycetota</taxon>
        <taxon>Planctomycetia</taxon>
        <taxon>Pirellulales</taxon>
        <taxon>Lacipirellulaceae</taxon>
        <taxon>Botrimarina</taxon>
    </lineage>
</organism>
<dbReference type="AlphaFoldDB" id="A0A518K6K7"/>
<proteinExistence type="predicted"/>
<keyword evidence="1 3" id="KW-0328">Glycosyltransferase</keyword>
<dbReference type="NCBIfam" id="TIGR00696">
    <property type="entry name" value="wecG_tagA_cpsF"/>
    <property type="match status" value="1"/>
</dbReference>
<reference evidence="3 4" key="1">
    <citation type="submission" date="2019-02" db="EMBL/GenBank/DDBJ databases">
        <title>Deep-cultivation of Planctomycetes and their phenomic and genomic characterization uncovers novel biology.</title>
        <authorList>
            <person name="Wiegand S."/>
            <person name="Jogler M."/>
            <person name="Boedeker C."/>
            <person name="Pinto D."/>
            <person name="Vollmers J."/>
            <person name="Rivas-Marin E."/>
            <person name="Kohn T."/>
            <person name="Peeters S.H."/>
            <person name="Heuer A."/>
            <person name="Rast P."/>
            <person name="Oberbeckmann S."/>
            <person name="Bunk B."/>
            <person name="Jeske O."/>
            <person name="Meyerdierks A."/>
            <person name="Storesund J.E."/>
            <person name="Kallscheuer N."/>
            <person name="Luecker S."/>
            <person name="Lage O.M."/>
            <person name="Pohl T."/>
            <person name="Merkel B.J."/>
            <person name="Hornburger P."/>
            <person name="Mueller R.-W."/>
            <person name="Bruemmer F."/>
            <person name="Labrenz M."/>
            <person name="Spormann A.M."/>
            <person name="Op den Camp H."/>
            <person name="Overmann J."/>
            <person name="Amann R."/>
            <person name="Jetten M.S.M."/>
            <person name="Mascher T."/>
            <person name="Medema M.H."/>
            <person name="Devos D.P."/>
            <person name="Kaster A.-K."/>
            <person name="Ovreas L."/>
            <person name="Rohde M."/>
            <person name="Galperin M.Y."/>
            <person name="Jogler C."/>
        </authorList>
    </citation>
    <scope>NUCLEOTIDE SEQUENCE [LARGE SCALE GENOMIC DNA]</scope>
    <source>
        <strain evidence="3 4">Spa11</strain>
    </source>
</reference>
<keyword evidence="4" id="KW-1185">Reference proteome</keyword>
<dbReference type="KEGG" id="bmei:Spa11_16220"/>